<dbReference type="Proteomes" id="UP001165960">
    <property type="component" value="Unassembled WGS sequence"/>
</dbReference>
<accession>A0ACC2RKM6</accession>
<sequence>MELRESVTEQDAYDVVELMKLSLFDAYADDEGVLDFQRSQHGSGMTQKSDVKRFIVKLNKISDETFSNNFTFTRLYQISKDMNMVMKTDFRDFVDKLNHHGYLLKKGPNSYQLATMDF</sequence>
<evidence type="ECO:0000313" key="1">
    <source>
        <dbReference type="EMBL" id="KAJ9050629.1"/>
    </source>
</evidence>
<name>A0ACC2RKM6_9FUNG</name>
<proteinExistence type="predicted"/>
<reference evidence="1" key="1">
    <citation type="submission" date="2022-04" db="EMBL/GenBank/DDBJ databases">
        <title>Genome of the entomopathogenic fungus Entomophthora muscae.</title>
        <authorList>
            <person name="Elya C."/>
            <person name="Lovett B.R."/>
            <person name="Lee E."/>
            <person name="Macias A.M."/>
            <person name="Hajek A.E."/>
            <person name="De Bivort B.L."/>
            <person name="Kasson M.T."/>
            <person name="De Fine Licht H.H."/>
            <person name="Stajich J.E."/>
        </authorList>
    </citation>
    <scope>NUCLEOTIDE SEQUENCE</scope>
    <source>
        <strain evidence="1">Berkeley</strain>
    </source>
</reference>
<dbReference type="EMBL" id="QTSX02007146">
    <property type="protein sequence ID" value="KAJ9050629.1"/>
    <property type="molecule type" value="Genomic_DNA"/>
</dbReference>
<gene>
    <name evidence="1" type="primary">MCM8_1</name>
    <name evidence="1" type="ORF">DSO57_1012831</name>
</gene>
<keyword evidence="2" id="KW-1185">Reference proteome</keyword>
<comment type="caution">
    <text evidence="1">The sequence shown here is derived from an EMBL/GenBank/DDBJ whole genome shotgun (WGS) entry which is preliminary data.</text>
</comment>
<organism evidence="1 2">
    <name type="scientific">Entomophthora muscae</name>
    <dbReference type="NCBI Taxonomy" id="34485"/>
    <lineage>
        <taxon>Eukaryota</taxon>
        <taxon>Fungi</taxon>
        <taxon>Fungi incertae sedis</taxon>
        <taxon>Zoopagomycota</taxon>
        <taxon>Entomophthoromycotina</taxon>
        <taxon>Entomophthoromycetes</taxon>
        <taxon>Entomophthorales</taxon>
        <taxon>Entomophthoraceae</taxon>
        <taxon>Entomophthora</taxon>
    </lineage>
</organism>
<keyword evidence="1" id="KW-0378">Hydrolase</keyword>
<protein>
    <submittedName>
        <fullName evidence="1">DNA replication licensing factor mcm8</fullName>
        <ecNumber evidence="1">3.6.4.12</ecNumber>
    </submittedName>
</protein>
<evidence type="ECO:0000313" key="2">
    <source>
        <dbReference type="Proteomes" id="UP001165960"/>
    </source>
</evidence>
<dbReference type="EC" id="3.6.4.12" evidence="1"/>